<dbReference type="RefSeq" id="WP_185904479.1">
    <property type="nucleotide sequence ID" value="NZ_JACMSE010000002.1"/>
</dbReference>
<protein>
    <submittedName>
        <fullName evidence="3">Biotin--[acetyl-CoA-carboxylase] ligase</fullName>
        <ecNumber evidence="3">6.3.4.15</ecNumber>
    </submittedName>
</protein>
<sequence length="271" mass="28078">MSEPLAFRVRVLDETTSTNDEVKRALEAGEPEGLAIRALQQTGGYGRQGRAWASPEGGLYMSLLLRPRVDAAVLPTLSLVTGLAVRRAAAVLLPVDAGETVLVKWPNDLVVPAVCRPPEPADAAAAQPAGGAAFRKLCGISLEAHAGGVCVGIGVNVVPPAASDDARVGGKNVPIYLSELGFQGSIDDVADAVLQAYAPLYRAWLSEGFAPLVEEYAAHASLTGRSVRMVNRSGEPVAQGVVASVDEFGRLVLCALDGVLVPVASGEAHLV</sequence>
<dbReference type="EC" id="6.3.4.15" evidence="3"/>
<organism evidence="3 4">
    <name type="scientific">Gordonibacter massiliensis</name>
    <name type="common">ex Traore et al. 2017</name>
    <dbReference type="NCBI Taxonomy" id="1841863"/>
    <lineage>
        <taxon>Bacteria</taxon>
        <taxon>Bacillati</taxon>
        <taxon>Actinomycetota</taxon>
        <taxon>Coriobacteriia</taxon>
        <taxon>Eggerthellales</taxon>
        <taxon>Eggerthellaceae</taxon>
        <taxon>Gordonibacter</taxon>
    </lineage>
</organism>
<dbReference type="CDD" id="cd16442">
    <property type="entry name" value="BPL"/>
    <property type="match status" value="1"/>
</dbReference>
<dbReference type="GO" id="GO:0004077">
    <property type="term" value="F:biotin--[biotin carboxyl-carrier protein] ligase activity"/>
    <property type="evidence" value="ECO:0007669"/>
    <property type="project" value="UniProtKB-EC"/>
</dbReference>
<keyword evidence="1 3" id="KW-0436">Ligase</keyword>
<dbReference type="SUPFAM" id="SSF55681">
    <property type="entry name" value="Class II aaRS and biotin synthetases"/>
    <property type="match status" value="1"/>
</dbReference>
<proteinExistence type="predicted"/>
<dbReference type="NCBIfam" id="TIGR00121">
    <property type="entry name" value="birA_ligase"/>
    <property type="match status" value="1"/>
</dbReference>
<dbReference type="InterPro" id="IPR045864">
    <property type="entry name" value="aa-tRNA-synth_II/BPL/LPL"/>
</dbReference>
<dbReference type="InterPro" id="IPR004408">
    <property type="entry name" value="Biotin_CoA_COase_ligase"/>
</dbReference>
<dbReference type="AlphaFoldDB" id="A0A842JF85"/>
<dbReference type="Pfam" id="PF03099">
    <property type="entry name" value="BPL_LplA_LipB"/>
    <property type="match status" value="1"/>
</dbReference>
<dbReference type="Proteomes" id="UP000587396">
    <property type="component" value="Unassembled WGS sequence"/>
</dbReference>
<evidence type="ECO:0000259" key="2">
    <source>
        <dbReference type="PROSITE" id="PS51733"/>
    </source>
</evidence>
<keyword evidence="4" id="KW-1185">Reference proteome</keyword>
<dbReference type="EMBL" id="JACMSE010000002">
    <property type="protein sequence ID" value="MBC2888505.1"/>
    <property type="molecule type" value="Genomic_DNA"/>
</dbReference>
<dbReference type="InterPro" id="IPR004143">
    <property type="entry name" value="BPL_LPL_catalytic"/>
</dbReference>
<dbReference type="PANTHER" id="PTHR12835">
    <property type="entry name" value="BIOTIN PROTEIN LIGASE"/>
    <property type="match status" value="1"/>
</dbReference>
<gene>
    <name evidence="3" type="ORF">H7313_03955</name>
</gene>
<evidence type="ECO:0000256" key="1">
    <source>
        <dbReference type="ARBA" id="ARBA00022598"/>
    </source>
</evidence>
<name>A0A842JF85_9ACTN</name>
<evidence type="ECO:0000313" key="4">
    <source>
        <dbReference type="Proteomes" id="UP000587396"/>
    </source>
</evidence>
<dbReference type="PANTHER" id="PTHR12835:SF5">
    <property type="entry name" value="BIOTIN--PROTEIN LIGASE"/>
    <property type="match status" value="1"/>
</dbReference>
<evidence type="ECO:0000313" key="3">
    <source>
        <dbReference type="EMBL" id="MBC2888505.1"/>
    </source>
</evidence>
<accession>A0A842JF85</accession>
<reference evidence="3 4" key="1">
    <citation type="submission" date="2020-08" db="EMBL/GenBank/DDBJ databases">
        <authorList>
            <person name="Liu C."/>
            <person name="Sun Q."/>
        </authorList>
    </citation>
    <scope>NUCLEOTIDE SEQUENCE [LARGE SCALE GENOMIC DNA]</scope>
    <source>
        <strain evidence="3 4">N22</strain>
    </source>
</reference>
<dbReference type="Gene3D" id="3.30.930.10">
    <property type="entry name" value="Bira Bifunctional Protein, Domain 2"/>
    <property type="match status" value="1"/>
</dbReference>
<dbReference type="GO" id="GO:0005737">
    <property type="term" value="C:cytoplasm"/>
    <property type="evidence" value="ECO:0007669"/>
    <property type="project" value="TreeGrafter"/>
</dbReference>
<feature type="domain" description="BPL/LPL catalytic" evidence="2">
    <location>
        <begin position="1"/>
        <end position="205"/>
    </location>
</feature>
<dbReference type="PROSITE" id="PS51733">
    <property type="entry name" value="BPL_LPL_CATALYTIC"/>
    <property type="match status" value="1"/>
</dbReference>
<comment type="caution">
    <text evidence="3">The sequence shown here is derived from an EMBL/GenBank/DDBJ whole genome shotgun (WGS) entry which is preliminary data.</text>
</comment>